<proteinExistence type="predicted"/>
<evidence type="ECO:0000313" key="1">
    <source>
        <dbReference type="EMBL" id="THV02061.1"/>
    </source>
</evidence>
<dbReference type="OrthoDB" id="19619at2759"/>
<name>A0A4S8MHI6_DENBC</name>
<dbReference type="AlphaFoldDB" id="A0A4S8MHI6"/>
<gene>
    <name evidence="1" type="ORF">K435DRAFT_792858</name>
</gene>
<evidence type="ECO:0000313" key="2">
    <source>
        <dbReference type="Proteomes" id="UP000297245"/>
    </source>
</evidence>
<organism evidence="1 2">
    <name type="scientific">Dendrothele bispora (strain CBS 962.96)</name>
    <dbReference type="NCBI Taxonomy" id="1314807"/>
    <lineage>
        <taxon>Eukaryota</taxon>
        <taxon>Fungi</taxon>
        <taxon>Dikarya</taxon>
        <taxon>Basidiomycota</taxon>
        <taxon>Agaricomycotina</taxon>
        <taxon>Agaricomycetes</taxon>
        <taxon>Agaricomycetidae</taxon>
        <taxon>Agaricales</taxon>
        <taxon>Agaricales incertae sedis</taxon>
        <taxon>Dendrothele</taxon>
    </lineage>
</organism>
<accession>A0A4S8MHI6</accession>
<dbReference type="Proteomes" id="UP000297245">
    <property type="component" value="Unassembled WGS sequence"/>
</dbReference>
<sequence length="140" mass="15755">MTPCRPQSLFLNLHYVSTATATKTGPQNRAAQATGKEGEQNLAEMQKTLILMQDHPGFDLWAQPLTAMDVVLPYKLFPKNFLRTSHQIPKLTLHPCRPVGRCSPKTSPTPSKTLEKRMFMNSNWVARKRVWAKPGAEVKA</sequence>
<dbReference type="EMBL" id="ML179081">
    <property type="protein sequence ID" value="THV02061.1"/>
    <property type="molecule type" value="Genomic_DNA"/>
</dbReference>
<reference evidence="1 2" key="1">
    <citation type="journal article" date="2019" name="Nat. Ecol. Evol.">
        <title>Megaphylogeny resolves global patterns of mushroom evolution.</title>
        <authorList>
            <person name="Varga T."/>
            <person name="Krizsan K."/>
            <person name="Foldi C."/>
            <person name="Dima B."/>
            <person name="Sanchez-Garcia M."/>
            <person name="Sanchez-Ramirez S."/>
            <person name="Szollosi G.J."/>
            <person name="Szarkandi J.G."/>
            <person name="Papp V."/>
            <person name="Albert L."/>
            <person name="Andreopoulos W."/>
            <person name="Angelini C."/>
            <person name="Antonin V."/>
            <person name="Barry K.W."/>
            <person name="Bougher N.L."/>
            <person name="Buchanan P."/>
            <person name="Buyck B."/>
            <person name="Bense V."/>
            <person name="Catcheside P."/>
            <person name="Chovatia M."/>
            <person name="Cooper J."/>
            <person name="Damon W."/>
            <person name="Desjardin D."/>
            <person name="Finy P."/>
            <person name="Geml J."/>
            <person name="Haridas S."/>
            <person name="Hughes K."/>
            <person name="Justo A."/>
            <person name="Karasinski D."/>
            <person name="Kautmanova I."/>
            <person name="Kiss B."/>
            <person name="Kocsube S."/>
            <person name="Kotiranta H."/>
            <person name="LaButti K.M."/>
            <person name="Lechner B.E."/>
            <person name="Liimatainen K."/>
            <person name="Lipzen A."/>
            <person name="Lukacs Z."/>
            <person name="Mihaltcheva S."/>
            <person name="Morgado L.N."/>
            <person name="Niskanen T."/>
            <person name="Noordeloos M.E."/>
            <person name="Ohm R.A."/>
            <person name="Ortiz-Santana B."/>
            <person name="Ovrebo C."/>
            <person name="Racz N."/>
            <person name="Riley R."/>
            <person name="Savchenko A."/>
            <person name="Shiryaev A."/>
            <person name="Soop K."/>
            <person name="Spirin V."/>
            <person name="Szebenyi C."/>
            <person name="Tomsovsky M."/>
            <person name="Tulloss R.E."/>
            <person name="Uehling J."/>
            <person name="Grigoriev I.V."/>
            <person name="Vagvolgyi C."/>
            <person name="Papp T."/>
            <person name="Martin F.M."/>
            <person name="Miettinen O."/>
            <person name="Hibbett D.S."/>
            <person name="Nagy L.G."/>
        </authorList>
    </citation>
    <scope>NUCLEOTIDE SEQUENCE [LARGE SCALE GENOMIC DNA]</scope>
    <source>
        <strain evidence="1 2">CBS 962.96</strain>
    </source>
</reference>
<keyword evidence="2" id="KW-1185">Reference proteome</keyword>
<protein>
    <submittedName>
        <fullName evidence="1">Uncharacterized protein</fullName>
    </submittedName>
</protein>